<feature type="chain" id="PRO_5002048095" description="Secreted protein" evidence="1">
    <location>
        <begin position="22"/>
        <end position="99"/>
    </location>
</feature>
<name>A0A0A9H7Q9_ARUDO</name>
<keyword evidence="1" id="KW-0732">Signal</keyword>
<proteinExistence type="predicted"/>
<organism evidence="2">
    <name type="scientific">Arundo donax</name>
    <name type="common">Giant reed</name>
    <name type="synonym">Donax arundinaceus</name>
    <dbReference type="NCBI Taxonomy" id="35708"/>
    <lineage>
        <taxon>Eukaryota</taxon>
        <taxon>Viridiplantae</taxon>
        <taxon>Streptophyta</taxon>
        <taxon>Embryophyta</taxon>
        <taxon>Tracheophyta</taxon>
        <taxon>Spermatophyta</taxon>
        <taxon>Magnoliopsida</taxon>
        <taxon>Liliopsida</taxon>
        <taxon>Poales</taxon>
        <taxon>Poaceae</taxon>
        <taxon>PACMAD clade</taxon>
        <taxon>Arundinoideae</taxon>
        <taxon>Arundineae</taxon>
        <taxon>Arundo</taxon>
    </lineage>
</organism>
<evidence type="ECO:0008006" key="3">
    <source>
        <dbReference type="Google" id="ProtNLM"/>
    </source>
</evidence>
<dbReference type="EMBL" id="GBRH01165119">
    <property type="protein sequence ID" value="JAE32777.1"/>
    <property type="molecule type" value="Transcribed_RNA"/>
</dbReference>
<protein>
    <recommendedName>
        <fullName evidence="3">Secreted protein</fullName>
    </recommendedName>
</protein>
<dbReference type="AlphaFoldDB" id="A0A0A9H7Q9"/>
<reference evidence="2" key="2">
    <citation type="journal article" date="2015" name="Data Brief">
        <title>Shoot transcriptome of the giant reed, Arundo donax.</title>
        <authorList>
            <person name="Barrero R.A."/>
            <person name="Guerrero F.D."/>
            <person name="Moolhuijzen P."/>
            <person name="Goolsby J.A."/>
            <person name="Tidwell J."/>
            <person name="Bellgard S.E."/>
            <person name="Bellgard M.I."/>
        </authorList>
    </citation>
    <scope>NUCLEOTIDE SEQUENCE</scope>
    <source>
        <tissue evidence="2">Shoot tissue taken approximately 20 cm above the soil surface</tissue>
    </source>
</reference>
<accession>A0A0A9H7Q9</accession>
<reference evidence="2" key="1">
    <citation type="submission" date="2014-09" db="EMBL/GenBank/DDBJ databases">
        <authorList>
            <person name="Magalhaes I.L.F."/>
            <person name="Oliveira U."/>
            <person name="Santos F.R."/>
            <person name="Vidigal T.H.D.A."/>
            <person name="Brescovit A.D."/>
            <person name="Santos A.J."/>
        </authorList>
    </citation>
    <scope>NUCLEOTIDE SEQUENCE</scope>
    <source>
        <tissue evidence="2">Shoot tissue taken approximately 20 cm above the soil surface</tissue>
    </source>
</reference>
<evidence type="ECO:0000256" key="1">
    <source>
        <dbReference type="SAM" id="SignalP"/>
    </source>
</evidence>
<feature type="signal peptide" evidence="1">
    <location>
        <begin position="1"/>
        <end position="21"/>
    </location>
</feature>
<evidence type="ECO:0000313" key="2">
    <source>
        <dbReference type="EMBL" id="JAE32777.1"/>
    </source>
</evidence>
<sequence>MLSASLSMFWELVLITHHVLGRYSTPCAGTSIVFWPCPVRSIGYLGWPSYRRMPQCRSKLPGATLLMSSSRRPNRYTSMYWFGRAGVPALAASRLSRPL</sequence>